<feature type="region of interest" description="Disordered" evidence="1">
    <location>
        <begin position="70"/>
        <end position="89"/>
    </location>
</feature>
<dbReference type="PROSITE" id="PS51257">
    <property type="entry name" value="PROKAR_LIPOPROTEIN"/>
    <property type="match status" value="1"/>
</dbReference>
<organism evidence="3 4">
    <name type="scientific">Candidatus Amunia macphersoniae</name>
    <dbReference type="NCBI Taxonomy" id="3127014"/>
    <lineage>
        <taxon>Bacteria</taxon>
        <taxon>Bacillati</taxon>
        <taxon>Candidatus Dormiibacterota</taxon>
        <taxon>Candidatus Dormibacteria</taxon>
        <taxon>Candidatus Aeolococcales</taxon>
        <taxon>Candidatus Aeolococcaceae</taxon>
        <taxon>Candidatus Amunia</taxon>
    </lineage>
</organism>
<proteinExistence type="predicted"/>
<reference evidence="3 4" key="1">
    <citation type="submission" date="2020-10" db="EMBL/GenBank/DDBJ databases">
        <title>Ca. Dormibacterota MAGs.</title>
        <authorList>
            <person name="Montgomery K."/>
        </authorList>
    </citation>
    <scope>NUCLEOTIDE SEQUENCE [LARGE SCALE GENOMIC DNA]</scope>
    <source>
        <strain evidence="3">Mitchell_Peninsula_5</strain>
    </source>
</reference>
<dbReference type="EMBL" id="JAEKNN010000048">
    <property type="protein sequence ID" value="MBJ7609598.1"/>
    <property type="molecule type" value="Genomic_DNA"/>
</dbReference>
<evidence type="ECO:0000256" key="1">
    <source>
        <dbReference type="SAM" id="MobiDB-lite"/>
    </source>
</evidence>
<feature type="signal peptide" evidence="2">
    <location>
        <begin position="1"/>
        <end position="18"/>
    </location>
</feature>
<feature type="chain" id="PRO_5038010132" description="Lipoprotein" evidence="2">
    <location>
        <begin position="19"/>
        <end position="300"/>
    </location>
</feature>
<evidence type="ECO:0000313" key="3">
    <source>
        <dbReference type="EMBL" id="MBJ7609598.1"/>
    </source>
</evidence>
<evidence type="ECO:0000313" key="4">
    <source>
        <dbReference type="Proteomes" id="UP000614410"/>
    </source>
</evidence>
<protein>
    <recommendedName>
        <fullName evidence="5">Lipoprotein</fullName>
    </recommendedName>
</protein>
<dbReference type="Proteomes" id="UP000614410">
    <property type="component" value="Unassembled WGS sequence"/>
</dbReference>
<accession>A0A934KE06</accession>
<keyword evidence="2" id="KW-0732">Signal</keyword>
<evidence type="ECO:0008006" key="5">
    <source>
        <dbReference type="Google" id="ProtNLM"/>
    </source>
</evidence>
<dbReference type="AlphaFoldDB" id="A0A934KE06"/>
<sequence>MAIRVNGHLLAPSRLHLAAALLGGATLVAGCGNGVGSAVSPTTQLASTAACTVYSTYGVADDPTVDMSFGHTEASNPFDPPPTASMAPRMPGSRAVEVVSAADHPQGTLVGAFHVLYSAPGSGPMRFGDPHGSWTVNNGDAVWLVEYRVGLHGQVCTLPTSSHATATTAVDAVRLVRQSGFLVMPGYDRTVTDAATARRLYAALWALGPQPPPVPTSSCPVSSGTRWILTFLDSGATVLTVTLDAQGCHEMTLSNGTWAEAVAPSAEPFWAALDEAAALPDSQVRPHLCGPGSADNCYHE</sequence>
<gene>
    <name evidence="3" type="ORF">JF887_09260</name>
</gene>
<name>A0A934KE06_9BACT</name>
<comment type="caution">
    <text evidence="3">The sequence shown here is derived from an EMBL/GenBank/DDBJ whole genome shotgun (WGS) entry which is preliminary data.</text>
</comment>
<evidence type="ECO:0000256" key="2">
    <source>
        <dbReference type="SAM" id="SignalP"/>
    </source>
</evidence>